<dbReference type="PANTHER" id="PTHR45632:SF17">
    <property type="entry name" value="KELCH-LIKE PROTEIN 31"/>
    <property type="match status" value="1"/>
</dbReference>
<dbReference type="InterPro" id="IPR015915">
    <property type="entry name" value="Kelch-typ_b-propeller"/>
</dbReference>
<dbReference type="Gene3D" id="2.120.10.80">
    <property type="entry name" value="Kelch-type beta propeller"/>
    <property type="match status" value="1"/>
</dbReference>
<dbReference type="Proteomes" id="UP001642483">
    <property type="component" value="Unassembled WGS sequence"/>
</dbReference>
<evidence type="ECO:0000313" key="3">
    <source>
        <dbReference type="Proteomes" id="UP001642483"/>
    </source>
</evidence>
<proteinExistence type="predicted"/>
<evidence type="ECO:0000256" key="1">
    <source>
        <dbReference type="ARBA" id="ARBA00022441"/>
    </source>
</evidence>
<comment type="caution">
    <text evidence="2">The sequence shown here is derived from an EMBL/GenBank/DDBJ whole genome shotgun (WGS) entry which is preliminary data.</text>
</comment>
<dbReference type="InterPro" id="IPR006652">
    <property type="entry name" value="Kelch_1"/>
</dbReference>
<accession>A0ABP0FYH7</accession>
<dbReference type="EMBL" id="CAWYQH010000098">
    <property type="protein sequence ID" value="CAK8684656.1"/>
    <property type="molecule type" value="Genomic_DNA"/>
</dbReference>
<reference evidence="2 3" key="1">
    <citation type="submission" date="2024-02" db="EMBL/GenBank/DDBJ databases">
        <authorList>
            <person name="Daric V."/>
            <person name="Darras S."/>
        </authorList>
    </citation>
    <scope>NUCLEOTIDE SEQUENCE [LARGE SCALE GENOMIC DNA]</scope>
</reference>
<organism evidence="2 3">
    <name type="scientific">Clavelina lepadiformis</name>
    <name type="common">Light-bulb sea squirt</name>
    <name type="synonym">Ascidia lepadiformis</name>
    <dbReference type="NCBI Taxonomy" id="159417"/>
    <lineage>
        <taxon>Eukaryota</taxon>
        <taxon>Metazoa</taxon>
        <taxon>Chordata</taxon>
        <taxon>Tunicata</taxon>
        <taxon>Ascidiacea</taxon>
        <taxon>Aplousobranchia</taxon>
        <taxon>Clavelinidae</taxon>
        <taxon>Clavelina</taxon>
    </lineage>
</organism>
<protein>
    <submittedName>
        <fullName evidence="2">Uncharacterized protein</fullName>
    </submittedName>
</protein>
<evidence type="ECO:0000313" key="2">
    <source>
        <dbReference type="EMBL" id="CAK8684656.1"/>
    </source>
</evidence>
<dbReference type="Pfam" id="PF01344">
    <property type="entry name" value="Kelch_1"/>
    <property type="match status" value="2"/>
</dbReference>
<keyword evidence="3" id="KW-1185">Reference proteome</keyword>
<dbReference type="PANTHER" id="PTHR45632">
    <property type="entry name" value="LD33804P"/>
    <property type="match status" value="1"/>
</dbReference>
<dbReference type="SUPFAM" id="SSF117281">
    <property type="entry name" value="Kelch motif"/>
    <property type="match status" value="1"/>
</dbReference>
<feature type="non-terminal residue" evidence="2">
    <location>
        <position position="198"/>
    </location>
</feature>
<sequence>MAIDQGLIFVGEMIDDDGRYAGEIPLHYCWTTIKENEINMDSLCKINLNFVSNKPLDDVISNEKLVIENCQCSKILGKEMTRCVRKKERYDRESDSWEEIAPMKIFRSWLALVPMDDNYVYALGGEASDDKIQKSVERYDIITGEWSNVSAMQESRHCHAASVVQGKIYTVGGACQSGVILCSLECYDPTNVPSKLRA</sequence>
<keyword evidence="1" id="KW-0880">Kelch repeat</keyword>
<name>A0ABP0FYH7_CLALP</name>
<dbReference type="SMART" id="SM00612">
    <property type="entry name" value="Kelch"/>
    <property type="match status" value="2"/>
</dbReference>
<gene>
    <name evidence="2" type="ORF">CVLEPA_LOCUS15635</name>
</gene>